<keyword evidence="2" id="KW-1185">Reference proteome</keyword>
<protein>
    <submittedName>
        <fullName evidence="1">Uncharacterized protein</fullName>
    </submittedName>
</protein>
<proteinExistence type="predicted"/>
<dbReference type="SUPFAM" id="SSF47413">
    <property type="entry name" value="lambda repressor-like DNA-binding domains"/>
    <property type="match status" value="1"/>
</dbReference>
<dbReference type="EMBL" id="BMHQ01000005">
    <property type="protein sequence ID" value="GGE15865.1"/>
    <property type="molecule type" value="Genomic_DNA"/>
</dbReference>
<dbReference type="Proteomes" id="UP000625210">
    <property type="component" value="Unassembled WGS sequence"/>
</dbReference>
<evidence type="ECO:0000313" key="1">
    <source>
        <dbReference type="EMBL" id="GGE15865.1"/>
    </source>
</evidence>
<reference evidence="1" key="2">
    <citation type="submission" date="2020-09" db="EMBL/GenBank/DDBJ databases">
        <authorList>
            <person name="Sun Q."/>
            <person name="Zhou Y."/>
        </authorList>
    </citation>
    <scope>NUCLEOTIDE SEQUENCE</scope>
    <source>
        <strain evidence="1">CGMCC 1.15179</strain>
    </source>
</reference>
<dbReference type="InterPro" id="IPR010982">
    <property type="entry name" value="Lambda_DNA-bd_dom_sf"/>
</dbReference>
<accession>A0A8J2Y964</accession>
<name>A0A8J2Y964_9BACL</name>
<reference evidence="1" key="1">
    <citation type="journal article" date="2014" name="Int. J. Syst. Evol. Microbiol.">
        <title>Complete genome sequence of Corynebacterium casei LMG S-19264T (=DSM 44701T), isolated from a smear-ripened cheese.</title>
        <authorList>
            <consortium name="US DOE Joint Genome Institute (JGI-PGF)"/>
            <person name="Walter F."/>
            <person name="Albersmeier A."/>
            <person name="Kalinowski J."/>
            <person name="Ruckert C."/>
        </authorList>
    </citation>
    <scope>NUCLEOTIDE SEQUENCE</scope>
    <source>
        <strain evidence="1">CGMCC 1.15179</strain>
    </source>
</reference>
<dbReference type="AlphaFoldDB" id="A0A8J2Y964"/>
<gene>
    <name evidence="1" type="ORF">GCM10011571_16860</name>
</gene>
<dbReference type="CDD" id="cd00093">
    <property type="entry name" value="HTH_XRE"/>
    <property type="match status" value="1"/>
</dbReference>
<dbReference type="Gene3D" id="1.10.260.40">
    <property type="entry name" value="lambda repressor-like DNA-binding domains"/>
    <property type="match status" value="1"/>
</dbReference>
<sequence>MAYLGCFESLPEYSFGQRLKKARLYQGMTHHEMADTLGVHEKSASSGKVG</sequence>
<evidence type="ECO:0000313" key="2">
    <source>
        <dbReference type="Proteomes" id="UP000625210"/>
    </source>
</evidence>
<comment type="caution">
    <text evidence="1">The sequence shown here is derived from an EMBL/GenBank/DDBJ whole genome shotgun (WGS) entry which is preliminary data.</text>
</comment>
<dbReference type="GO" id="GO:0003677">
    <property type="term" value="F:DNA binding"/>
    <property type="evidence" value="ECO:0007669"/>
    <property type="project" value="InterPro"/>
</dbReference>
<dbReference type="InterPro" id="IPR001387">
    <property type="entry name" value="Cro/C1-type_HTH"/>
</dbReference>
<organism evidence="1 2">
    <name type="scientific">Marinithermofilum abyssi</name>
    <dbReference type="NCBI Taxonomy" id="1571185"/>
    <lineage>
        <taxon>Bacteria</taxon>
        <taxon>Bacillati</taxon>
        <taxon>Bacillota</taxon>
        <taxon>Bacilli</taxon>
        <taxon>Bacillales</taxon>
        <taxon>Thermoactinomycetaceae</taxon>
        <taxon>Marinithermofilum</taxon>
    </lineage>
</organism>